<organism evidence="1 2">
    <name type="scientific">Virgibacillus alimentarius</name>
    <dbReference type="NCBI Taxonomy" id="698769"/>
    <lineage>
        <taxon>Bacteria</taxon>
        <taxon>Bacillati</taxon>
        <taxon>Bacillota</taxon>
        <taxon>Bacilli</taxon>
        <taxon>Bacillales</taxon>
        <taxon>Bacillaceae</taxon>
        <taxon>Virgibacillus</taxon>
    </lineage>
</organism>
<protein>
    <recommendedName>
        <fullName evidence="3">Histone deacetylase</fullName>
    </recommendedName>
</protein>
<comment type="caution">
    <text evidence="1">The sequence shown here is derived from an EMBL/GenBank/DDBJ whole genome shotgun (WGS) entry which is preliminary data.</text>
</comment>
<dbReference type="Proteomes" id="UP001519294">
    <property type="component" value="Unassembled WGS sequence"/>
</dbReference>
<gene>
    <name evidence="1" type="ORF">J2Z81_002678</name>
</gene>
<evidence type="ECO:0008006" key="3">
    <source>
        <dbReference type="Google" id="ProtNLM"/>
    </source>
</evidence>
<evidence type="ECO:0000313" key="2">
    <source>
        <dbReference type="Proteomes" id="UP001519294"/>
    </source>
</evidence>
<reference evidence="1 2" key="1">
    <citation type="submission" date="2021-03" db="EMBL/GenBank/DDBJ databases">
        <title>Genomic Encyclopedia of Type Strains, Phase IV (KMG-IV): sequencing the most valuable type-strain genomes for metagenomic binning, comparative biology and taxonomic classification.</title>
        <authorList>
            <person name="Goeker M."/>
        </authorList>
    </citation>
    <scope>NUCLEOTIDE SEQUENCE [LARGE SCALE GENOMIC DNA]</scope>
    <source>
        <strain evidence="1 2">DSM 25790</strain>
    </source>
</reference>
<keyword evidence="2" id="KW-1185">Reference proteome</keyword>
<dbReference type="Gene3D" id="3.10.490.10">
    <property type="entry name" value="Gamma-glutamyl cyclotransferase-like"/>
    <property type="match status" value="1"/>
</dbReference>
<dbReference type="RefSeq" id="WP_226371543.1">
    <property type="nucleotide sequence ID" value="NZ_JAGIKX010000033.1"/>
</dbReference>
<dbReference type="EMBL" id="JAGIKX010000033">
    <property type="protein sequence ID" value="MBP2258694.1"/>
    <property type="molecule type" value="Genomic_DNA"/>
</dbReference>
<sequence>MEVWYVSYGSNICEDRFLCYINGSTPRGADKKERGCTDKTPPRRNAMVELPYPLYFAKEQSKWGKGGVAFMGHDFMETARTIGRKYLITREQFSEVVAQENKKPGLEIDFKTIKKKGAVTITDGWYGTIFYLGDEDGFPMFTFTANFPVDAAIFTKPSAAYLATVAEGLGEIGLKKNEIIDYFLEKRGVKEHFTADSLAEYIFHKRENIF</sequence>
<accession>A0ABS4SCR6</accession>
<proteinExistence type="predicted"/>
<evidence type="ECO:0000313" key="1">
    <source>
        <dbReference type="EMBL" id="MBP2258694.1"/>
    </source>
</evidence>
<name>A0ABS4SCR6_9BACI</name>